<dbReference type="GO" id="GO:0016791">
    <property type="term" value="F:phosphatase activity"/>
    <property type="evidence" value="ECO:0007669"/>
    <property type="project" value="InterPro"/>
</dbReference>
<name>A0A8H3HLM0_9AGAM</name>
<accession>A0A8H3HLM0</accession>
<dbReference type="PANTHER" id="PTHR16320:SF1">
    <property type="entry name" value="SPHINGOMYELINASE DDB_G0288017"/>
    <property type="match status" value="1"/>
</dbReference>
<feature type="domain" description="Jacalin-type lectin" evidence="1">
    <location>
        <begin position="367"/>
        <end position="495"/>
    </location>
</feature>
<evidence type="ECO:0000259" key="1">
    <source>
        <dbReference type="SMART" id="SM00915"/>
    </source>
</evidence>
<organism evidence="2 3">
    <name type="scientific">Rhizoctonia solani</name>
    <dbReference type="NCBI Taxonomy" id="456999"/>
    <lineage>
        <taxon>Eukaryota</taxon>
        <taxon>Fungi</taxon>
        <taxon>Dikarya</taxon>
        <taxon>Basidiomycota</taxon>
        <taxon>Agaricomycotina</taxon>
        <taxon>Agaricomycetes</taxon>
        <taxon>Cantharellales</taxon>
        <taxon>Ceratobasidiaceae</taxon>
        <taxon>Rhizoctonia</taxon>
    </lineage>
</organism>
<dbReference type="SUPFAM" id="SSF56219">
    <property type="entry name" value="DNase I-like"/>
    <property type="match status" value="1"/>
</dbReference>
<gene>
    <name evidence="2" type="ORF">RDB_LOCUS25122</name>
</gene>
<dbReference type="Gene3D" id="2.100.10.30">
    <property type="entry name" value="Jacalin-like lectin domain"/>
    <property type="match status" value="1"/>
</dbReference>
<dbReference type="Gene3D" id="3.60.10.10">
    <property type="entry name" value="Endonuclease/exonuclease/phosphatase"/>
    <property type="match status" value="1"/>
</dbReference>
<dbReference type="InterPro" id="IPR036404">
    <property type="entry name" value="Jacalin-like_lectin_dom_sf"/>
</dbReference>
<sequence length="496" mass="53409">MCYYYTVHCPTKLQPSIKCLVTNACLKRPRKGRPGFKVLGCSLHFDMLVVLTSVFILSHARLLCWASPTPGLKARASAASGTFNILSMNVAGLPEILNGNGESGDKTTNTMLIGQDFAKYNYGVIHVQEDFNYHATLYQYDTHPYRTATSGGVPFGSGLNTVSNYDWIDFSRIKWDTCSNASESDCLTPKGFTFMRLRIDEGVYIDFINLHADAGTEAGDETARTANIKQVADYINTNSVGNAVIVFGDTNSRYTRSADNIRLFSTQNGLIDAWVQAIGGTAPAAGSDALVCPDGVPTDIKCEVVDKVFFRGSKFITLTSNGFYYDTARFLSTDLATLTDHNPIRVEFAWSLASTLRQSDLHGGPHGTWFNDLPSLPNSPKVASVTLRGGSRLDSFAITLTSGATFTHGGTGGTAYSLSLSSGETIVSVKLCWGQYNSQTRNFYALVTTSAGRTVSAGTTTSDCATASAPSGFSVVGSYGQGGDEMDQLGFIYAKQ</sequence>
<dbReference type="AlphaFoldDB" id="A0A8H3HLM0"/>
<reference evidence="2" key="1">
    <citation type="submission" date="2021-01" db="EMBL/GenBank/DDBJ databases">
        <authorList>
            <person name="Kaushik A."/>
        </authorList>
    </citation>
    <scope>NUCLEOTIDE SEQUENCE</scope>
    <source>
        <strain evidence="2">AG5</strain>
    </source>
</reference>
<dbReference type="GO" id="GO:0005737">
    <property type="term" value="C:cytoplasm"/>
    <property type="evidence" value="ECO:0007669"/>
    <property type="project" value="TreeGrafter"/>
</dbReference>
<dbReference type="GO" id="GO:0046856">
    <property type="term" value="P:phosphatidylinositol dephosphorylation"/>
    <property type="evidence" value="ECO:0007669"/>
    <property type="project" value="InterPro"/>
</dbReference>
<dbReference type="PANTHER" id="PTHR16320">
    <property type="entry name" value="SPHINGOMYELINASE FAMILY MEMBER"/>
    <property type="match status" value="1"/>
</dbReference>
<dbReference type="SUPFAM" id="SSF51101">
    <property type="entry name" value="Mannose-binding lectins"/>
    <property type="match status" value="1"/>
</dbReference>
<dbReference type="InterPro" id="IPR038772">
    <property type="entry name" value="Sph/SMPD2-like"/>
</dbReference>
<dbReference type="InterPro" id="IPR000300">
    <property type="entry name" value="IPPc"/>
</dbReference>
<proteinExistence type="predicted"/>
<protein>
    <recommendedName>
        <fullName evidence="1">Jacalin-type lectin domain-containing protein</fullName>
    </recommendedName>
</protein>
<dbReference type="Proteomes" id="UP000663827">
    <property type="component" value="Unassembled WGS sequence"/>
</dbReference>
<comment type="caution">
    <text evidence="2">The sequence shown here is derived from an EMBL/GenBank/DDBJ whole genome shotgun (WGS) entry which is preliminary data.</text>
</comment>
<dbReference type="Pfam" id="PF01419">
    <property type="entry name" value="Jacalin"/>
    <property type="match status" value="1"/>
</dbReference>
<dbReference type="CDD" id="cd09615">
    <property type="entry name" value="Jacalin_EEP"/>
    <property type="match status" value="1"/>
</dbReference>
<dbReference type="EMBL" id="CAJNJQ010000507">
    <property type="protein sequence ID" value="CAE7082912.1"/>
    <property type="molecule type" value="Genomic_DNA"/>
</dbReference>
<evidence type="ECO:0000313" key="2">
    <source>
        <dbReference type="EMBL" id="CAE7082912.1"/>
    </source>
</evidence>
<evidence type="ECO:0000313" key="3">
    <source>
        <dbReference type="Proteomes" id="UP000663827"/>
    </source>
</evidence>
<dbReference type="SMART" id="SM00915">
    <property type="entry name" value="Jacalin"/>
    <property type="match status" value="1"/>
</dbReference>
<dbReference type="GO" id="GO:0004767">
    <property type="term" value="F:sphingomyelin phosphodiesterase activity"/>
    <property type="evidence" value="ECO:0007669"/>
    <property type="project" value="InterPro"/>
</dbReference>
<dbReference type="InterPro" id="IPR036691">
    <property type="entry name" value="Endo/exonu/phosph_ase_sf"/>
</dbReference>
<dbReference type="InterPro" id="IPR001229">
    <property type="entry name" value="Jacalin-like_lectin_dom"/>
</dbReference>
<dbReference type="Pfam" id="PF22669">
    <property type="entry name" value="Exo_endo_phos2"/>
    <property type="match status" value="1"/>
</dbReference>